<keyword evidence="2" id="KW-1185">Reference proteome</keyword>
<protein>
    <submittedName>
        <fullName evidence="1">Uncharacterized protein</fullName>
    </submittedName>
</protein>
<name>A0ACC2FFB4_DALPE</name>
<reference evidence="1" key="1">
    <citation type="submission" date="2021-05" db="EMBL/GenBank/DDBJ databases">
        <authorList>
            <person name="Pan Q."/>
            <person name="Jouanno E."/>
            <person name="Zahm M."/>
            <person name="Klopp C."/>
            <person name="Cabau C."/>
            <person name="Louis A."/>
            <person name="Berthelot C."/>
            <person name="Parey E."/>
            <person name="Roest Crollius H."/>
            <person name="Montfort J."/>
            <person name="Robinson-Rechavi M."/>
            <person name="Bouchez O."/>
            <person name="Lampietro C."/>
            <person name="Lopez Roques C."/>
            <person name="Donnadieu C."/>
            <person name="Postlethwait J."/>
            <person name="Bobe J."/>
            <person name="Dillon D."/>
            <person name="Chandos A."/>
            <person name="von Hippel F."/>
            <person name="Guiguen Y."/>
        </authorList>
    </citation>
    <scope>NUCLEOTIDE SEQUENCE</scope>
    <source>
        <strain evidence="1">YG-Jan2019</strain>
    </source>
</reference>
<gene>
    <name evidence="1" type="ORF">DPEC_G00310600</name>
</gene>
<proteinExistence type="predicted"/>
<sequence>MAGPGKDYNHLFKLLIIGDSNVGKSSLLLRFADNSFSGSYITTIGVDFKIRTVDIDGERVKLQIWDTAGQERFRTITSTYYRNTHGVIIVYDVTNPESFVNVKRWLNEITQNCDNVCKILVGNKNDDPSKKQVESNDAIRFGESVGVRVFETSAKENINVEEMFMAFTHMVLRAKKQSQIRADRGGRDETLSTPHRGQVDCVIIVLSEIEVLQSIYLDELQVIRREDGGWEVSLVLYPSTGEDSLSQFVRLTLTLTLNLQYPSSPPSISIHNPRGLSDDKLCSVQKCLQIKAESCLGSPVLYQVIEKAKEILTESNIPHGNCVICLYGFKDGEAFTKTNCYHHFHSHCLGRYITHSETELQEREKELERDKTRERVEEEVTVVCPVCREPLTYNIDQLLSNPAPSFPKLEGAVLGAEFRQQWAELQKVMERQKAKGGIIDTEAESNRFLIHINEPPSDAVHVSLDGVRTDIVSPDGDATCSQPVPSPPPVSNSRINVSQEQLHQTGHSNRRGGHQRRHQWPQGQFRGPKRGGRGRFYTQPGRPIPPLDQLDKLSISSEKQNLHSAYPAHHHYAPIKARLQEHSSQQEPRQAQLSHSERGEVEGCTKPVKLETRMNQSYLDSSKPEAPPCDGVEAEVGSGHRERGRRRGTRGLTHYSDHWQERHFRVTDQWDARGGGYHRHWDGRGRESRGGANYQSRGGGEHRASGRNSNQRVMEGEVVRGGAAL</sequence>
<accession>A0ACC2FFB4</accession>
<evidence type="ECO:0000313" key="2">
    <source>
        <dbReference type="Proteomes" id="UP001157502"/>
    </source>
</evidence>
<comment type="caution">
    <text evidence="1">The sequence shown here is derived from an EMBL/GenBank/DDBJ whole genome shotgun (WGS) entry which is preliminary data.</text>
</comment>
<dbReference type="EMBL" id="CM055756">
    <property type="protein sequence ID" value="KAJ7990027.1"/>
    <property type="molecule type" value="Genomic_DNA"/>
</dbReference>
<dbReference type="Proteomes" id="UP001157502">
    <property type="component" value="Chromosome 29"/>
</dbReference>
<evidence type="ECO:0000313" key="1">
    <source>
        <dbReference type="EMBL" id="KAJ7990027.1"/>
    </source>
</evidence>
<organism evidence="1 2">
    <name type="scientific">Dallia pectoralis</name>
    <name type="common">Alaska blackfish</name>
    <dbReference type="NCBI Taxonomy" id="75939"/>
    <lineage>
        <taxon>Eukaryota</taxon>
        <taxon>Metazoa</taxon>
        <taxon>Chordata</taxon>
        <taxon>Craniata</taxon>
        <taxon>Vertebrata</taxon>
        <taxon>Euteleostomi</taxon>
        <taxon>Actinopterygii</taxon>
        <taxon>Neopterygii</taxon>
        <taxon>Teleostei</taxon>
        <taxon>Protacanthopterygii</taxon>
        <taxon>Esociformes</taxon>
        <taxon>Umbridae</taxon>
        <taxon>Dallia</taxon>
    </lineage>
</organism>